<name>A0A087U5N6_STEMI</name>
<evidence type="ECO:0000313" key="2">
    <source>
        <dbReference type="Proteomes" id="UP000054359"/>
    </source>
</evidence>
<proteinExistence type="predicted"/>
<dbReference type="Proteomes" id="UP000054359">
    <property type="component" value="Unassembled WGS sequence"/>
</dbReference>
<evidence type="ECO:0000313" key="1">
    <source>
        <dbReference type="EMBL" id="KFM72675.1"/>
    </source>
</evidence>
<protein>
    <submittedName>
        <fullName evidence="1">Uncharacterized protein</fullName>
    </submittedName>
</protein>
<dbReference type="EMBL" id="KK118305">
    <property type="protein sequence ID" value="KFM72675.1"/>
    <property type="molecule type" value="Genomic_DNA"/>
</dbReference>
<gene>
    <name evidence="1" type="ORF">X975_21788</name>
</gene>
<dbReference type="OrthoDB" id="6425593at2759"/>
<keyword evidence="2" id="KW-1185">Reference proteome</keyword>
<accession>A0A087U5N6</accession>
<sequence>MSSRAITIKIGRSKTVVNNFLKFKDNYGKKNTGGRPKALSSSDERRVFQLVSTGKYSTRKLIPTTGLNVCQKRFITQLEGLEGSLIQQND</sequence>
<feature type="non-terminal residue" evidence="1">
    <location>
        <position position="90"/>
    </location>
</feature>
<dbReference type="AlphaFoldDB" id="A0A087U5N6"/>
<reference evidence="1 2" key="1">
    <citation type="submission" date="2013-11" db="EMBL/GenBank/DDBJ databases">
        <title>Genome sequencing of Stegodyphus mimosarum.</title>
        <authorList>
            <person name="Bechsgaard J."/>
        </authorList>
    </citation>
    <scope>NUCLEOTIDE SEQUENCE [LARGE SCALE GENOMIC DNA]</scope>
</reference>
<organism evidence="1 2">
    <name type="scientific">Stegodyphus mimosarum</name>
    <name type="common">African social velvet spider</name>
    <dbReference type="NCBI Taxonomy" id="407821"/>
    <lineage>
        <taxon>Eukaryota</taxon>
        <taxon>Metazoa</taxon>
        <taxon>Ecdysozoa</taxon>
        <taxon>Arthropoda</taxon>
        <taxon>Chelicerata</taxon>
        <taxon>Arachnida</taxon>
        <taxon>Araneae</taxon>
        <taxon>Araneomorphae</taxon>
        <taxon>Entelegynae</taxon>
        <taxon>Eresoidea</taxon>
        <taxon>Eresidae</taxon>
        <taxon>Stegodyphus</taxon>
    </lineage>
</organism>
<dbReference type="Gene3D" id="1.10.10.60">
    <property type="entry name" value="Homeodomain-like"/>
    <property type="match status" value="1"/>
</dbReference>